<comment type="caution">
    <text evidence="1">The sequence shown here is derived from an EMBL/GenBank/DDBJ whole genome shotgun (WGS) entry which is preliminary data.</text>
</comment>
<sequence>ITHAIKRYIKFGHDINSGEDIEEAIKDLGGIHVAHLEPDQNQRNNDIALGTITGIWNWHEWSWFNNETKVGCIYARPLPRIGP</sequence>
<proteinExistence type="predicted"/>
<name>A0ACA9P885_9GLOM</name>
<protein>
    <submittedName>
        <fullName evidence="1">321_t:CDS:1</fullName>
    </submittedName>
</protein>
<accession>A0ACA9P885</accession>
<evidence type="ECO:0000313" key="2">
    <source>
        <dbReference type="Proteomes" id="UP000789702"/>
    </source>
</evidence>
<evidence type="ECO:0000313" key="1">
    <source>
        <dbReference type="EMBL" id="CAG8693009.1"/>
    </source>
</evidence>
<gene>
    <name evidence="1" type="ORF">DHETER_LOCUS11352</name>
</gene>
<organism evidence="1 2">
    <name type="scientific">Dentiscutata heterogama</name>
    <dbReference type="NCBI Taxonomy" id="1316150"/>
    <lineage>
        <taxon>Eukaryota</taxon>
        <taxon>Fungi</taxon>
        <taxon>Fungi incertae sedis</taxon>
        <taxon>Mucoromycota</taxon>
        <taxon>Glomeromycotina</taxon>
        <taxon>Glomeromycetes</taxon>
        <taxon>Diversisporales</taxon>
        <taxon>Gigasporaceae</taxon>
        <taxon>Dentiscutata</taxon>
    </lineage>
</organism>
<dbReference type="EMBL" id="CAJVPU010024594">
    <property type="protein sequence ID" value="CAG8693009.1"/>
    <property type="molecule type" value="Genomic_DNA"/>
</dbReference>
<dbReference type="Proteomes" id="UP000789702">
    <property type="component" value="Unassembled WGS sequence"/>
</dbReference>
<feature type="non-terminal residue" evidence="1">
    <location>
        <position position="1"/>
    </location>
</feature>
<reference evidence="1" key="1">
    <citation type="submission" date="2021-06" db="EMBL/GenBank/DDBJ databases">
        <authorList>
            <person name="Kallberg Y."/>
            <person name="Tangrot J."/>
            <person name="Rosling A."/>
        </authorList>
    </citation>
    <scope>NUCLEOTIDE SEQUENCE</scope>
    <source>
        <strain evidence="1">IL203A</strain>
    </source>
</reference>
<keyword evidence="2" id="KW-1185">Reference proteome</keyword>